<protein>
    <submittedName>
        <fullName evidence="2">PqiC family protein</fullName>
    </submittedName>
</protein>
<feature type="domain" description="ABC-type transport auxiliary lipoprotein component" evidence="1">
    <location>
        <begin position="27"/>
        <end position="185"/>
    </location>
</feature>
<dbReference type="Proteomes" id="UP001142810">
    <property type="component" value="Unassembled WGS sequence"/>
</dbReference>
<organism evidence="2 3">
    <name type="scientific">Alteromonas aquimaris</name>
    <dbReference type="NCBI Taxonomy" id="2998417"/>
    <lineage>
        <taxon>Bacteria</taxon>
        <taxon>Pseudomonadati</taxon>
        <taxon>Pseudomonadota</taxon>
        <taxon>Gammaproteobacteria</taxon>
        <taxon>Alteromonadales</taxon>
        <taxon>Alteromonadaceae</taxon>
        <taxon>Alteromonas/Salinimonas group</taxon>
        <taxon>Alteromonas</taxon>
    </lineage>
</organism>
<evidence type="ECO:0000313" key="2">
    <source>
        <dbReference type="EMBL" id="MCW8107867.1"/>
    </source>
</evidence>
<comment type="caution">
    <text evidence="2">The sequence shown here is derived from an EMBL/GenBank/DDBJ whole genome shotgun (WGS) entry which is preliminary data.</text>
</comment>
<keyword evidence="3" id="KW-1185">Reference proteome</keyword>
<gene>
    <name evidence="2" type="ORF">OPS25_05065</name>
</gene>
<accession>A0ABT3P542</accession>
<dbReference type="RefSeq" id="WP_265616556.1">
    <property type="nucleotide sequence ID" value="NZ_JAPFRD010000005.1"/>
</dbReference>
<dbReference type="Gene3D" id="3.40.50.10610">
    <property type="entry name" value="ABC-type transport auxiliary lipoprotein component"/>
    <property type="match status" value="1"/>
</dbReference>
<dbReference type="InterPro" id="IPR005586">
    <property type="entry name" value="ABC_trans_aux"/>
</dbReference>
<evidence type="ECO:0000259" key="1">
    <source>
        <dbReference type="Pfam" id="PF03886"/>
    </source>
</evidence>
<sequence>MRTPFWIIALVLVLAGCASQSINLNYYLLHSPHGDNKAEQQPVSQLSLQKLVLPEYLKQRSLVMQTSATTLHFSPHHVWAEPVQSGMLKALENDLWQQHQILSVPAGLAQHNNDLSRADVAIVVDDFLPTYEGQAILRGKYWVMYPDQRKTMHIFTLQLNLSEDGFEHAVLQMQELVRKLSEHIASTLNTERG</sequence>
<name>A0ABT3P542_9ALTE</name>
<proteinExistence type="predicted"/>
<dbReference type="SUPFAM" id="SSF159594">
    <property type="entry name" value="XCC0632-like"/>
    <property type="match status" value="1"/>
</dbReference>
<reference evidence="2" key="1">
    <citation type="submission" date="2022-11" db="EMBL/GenBank/DDBJ databases">
        <title>Alteromonas sp. nov., isolated from sea water of the Qingdao.</title>
        <authorList>
            <person name="Wang Q."/>
        </authorList>
    </citation>
    <scope>NUCLEOTIDE SEQUENCE</scope>
    <source>
        <strain evidence="2">ASW11-7</strain>
    </source>
</reference>
<evidence type="ECO:0000313" key="3">
    <source>
        <dbReference type="Proteomes" id="UP001142810"/>
    </source>
</evidence>
<dbReference type="Pfam" id="PF03886">
    <property type="entry name" value="ABC_trans_aux"/>
    <property type="match status" value="1"/>
</dbReference>
<dbReference type="PROSITE" id="PS51257">
    <property type="entry name" value="PROKAR_LIPOPROTEIN"/>
    <property type="match status" value="1"/>
</dbReference>
<dbReference type="EMBL" id="JAPFRD010000005">
    <property type="protein sequence ID" value="MCW8107867.1"/>
    <property type="molecule type" value="Genomic_DNA"/>
</dbReference>